<evidence type="ECO:0000313" key="8">
    <source>
        <dbReference type="Proteomes" id="UP000037460"/>
    </source>
</evidence>
<dbReference type="Proteomes" id="UP000037460">
    <property type="component" value="Unassembled WGS sequence"/>
</dbReference>
<feature type="region of interest" description="Disordered" evidence="5">
    <location>
        <begin position="148"/>
        <end position="170"/>
    </location>
</feature>
<dbReference type="InterPro" id="IPR027417">
    <property type="entry name" value="P-loop_NTPase"/>
</dbReference>
<evidence type="ECO:0000256" key="4">
    <source>
        <dbReference type="RuleBase" id="RU000394"/>
    </source>
</evidence>
<comment type="similarity">
    <text evidence="3 4">Belongs to the TRAFAC class myosin-kinesin ATPase superfamily. Kinesin family.</text>
</comment>
<gene>
    <name evidence="7" type="ORF">Ctob_014936</name>
</gene>
<dbReference type="SMART" id="SM00129">
    <property type="entry name" value="KISc"/>
    <property type="match status" value="1"/>
</dbReference>
<feature type="compositionally biased region" description="Basic and acidic residues" evidence="5">
    <location>
        <begin position="148"/>
        <end position="158"/>
    </location>
</feature>
<dbReference type="AlphaFoldDB" id="A0A0M0K126"/>
<dbReference type="GO" id="GO:0005874">
    <property type="term" value="C:microtubule"/>
    <property type="evidence" value="ECO:0007669"/>
    <property type="project" value="UniProtKB-KW"/>
</dbReference>
<feature type="binding site" evidence="3">
    <location>
        <begin position="340"/>
        <end position="347"/>
    </location>
    <ligand>
        <name>ATP</name>
        <dbReference type="ChEBI" id="CHEBI:30616"/>
    </ligand>
</feature>
<keyword evidence="4" id="KW-0493">Microtubule</keyword>
<keyword evidence="1 3" id="KW-0547">Nucleotide-binding</keyword>
<evidence type="ECO:0000256" key="5">
    <source>
        <dbReference type="SAM" id="MobiDB-lite"/>
    </source>
</evidence>
<dbReference type="Pfam" id="PF00225">
    <property type="entry name" value="Kinesin"/>
    <property type="match status" value="1"/>
</dbReference>
<protein>
    <recommendedName>
        <fullName evidence="4">Kinesin-like protein</fullName>
    </recommendedName>
</protein>
<keyword evidence="8" id="KW-1185">Reference proteome</keyword>
<dbReference type="GO" id="GO:0005524">
    <property type="term" value="F:ATP binding"/>
    <property type="evidence" value="ECO:0007669"/>
    <property type="project" value="UniProtKB-UniRule"/>
</dbReference>
<dbReference type="PRINTS" id="PR00380">
    <property type="entry name" value="KINESINHEAVY"/>
</dbReference>
<feature type="region of interest" description="Disordered" evidence="5">
    <location>
        <begin position="1"/>
        <end position="95"/>
    </location>
</feature>
<proteinExistence type="inferred from homology"/>
<feature type="non-terminal residue" evidence="7">
    <location>
        <position position="1"/>
    </location>
</feature>
<dbReference type="InterPro" id="IPR001752">
    <property type="entry name" value="Kinesin_motor_dom"/>
</dbReference>
<dbReference type="PROSITE" id="PS50067">
    <property type="entry name" value="KINESIN_MOTOR_2"/>
    <property type="match status" value="1"/>
</dbReference>
<dbReference type="InterPro" id="IPR019821">
    <property type="entry name" value="Kinesin_motor_CS"/>
</dbReference>
<evidence type="ECO:0000259" key="6">
    <source>
        <dbReference type="PROSITE" id="PS50067"/>
    </source>
</evidence>
<dbReference type="Gene3D" id="3.40.850.10">
    <property type="entry name" value="Kinesin motor domain"/>
    <property type="match status" value="1"/>
</dbReference>
<evidence type="ECO:0000313" key="7">
    <source>
        <dbReference type="EMBL" id="KOO32093.1"/>
    </source>
</evidence>
<evidence type="ECO:0000256" key="2">
    <source>
        <dbReference type="ARBA" id="ARBA00022840"/>
    </source>
</evidence>
<dbReference type="OrthoDB" id="3176171at2759"/>
<keyword evidence="2 3" id="KW-0067">ATP-binding</keyword>
<sequence length="606" mass="64664">SENAGNRPPAVAASSKDPVPTSAAKRKSETPAPGSEVGAKPAKRPSRPTPPAPVVSSAAAAKAAAARQTPQPRVPVQPPPAALVRSATFPSRPGVGDLEAQIDVANEELMTLTEANEGLQQRLEAEKLLYTKELDELRSALQAEKAAREAEARAHQETKQVLSEAQAESERRATELRAQKTELEARCAALTATESELRQNKAVLEATVAARELDLETLAARGRAAEELRREMHETISELKGNIRVFCRVRPQVGAAAERSLVRIPSGQLEPMALDLVGPGGAEEGGATAAKGAPRKVDTQRFKFDRVFGEGASQAEIFHEVSQLTQSALDGYKVCIFAYGQTGSGKTFTMEGLRGDYDKRGVVPRAAEQMFTTAAELKLIGWTYEFSASFLEIYNDELRDLLPAGAEAKGKASVPAKLDIKHAGGEVHVPNLRSVPVTDAEQLSRLMDAATRVRATSATKMNEHSSRSHYIFRMRLVGKNSKTGAETDGELNLVDLAGSERTKDSGVTGDAMKEASAINLSLTSLGSVISAIAAKSAHVPFRDSKLTHFLQTALSGSSKTLMFVNVSPSEKHHQESLSSLRFAAKVNNTETGKAEKKGKAAAGGAH</sequence>
<dbReference type="GO" id="GO:0007018">
    <property type="term" value="P:microtubule-based movement"/>
    <property type="evidence" value="ECO:0007669"/>
    <property type="project" value="InterPro"/>
</dbReference>
<dbReference type="InterPro" id="IPR027640">
    <property type="entry name" value="Kinesin-like_fam"/>
</dbReference>
<dbReference type="InterPro" id="IPR036961">
    <property type="entry name" value="Kinesin_motor_dom_sf"/>
</dbReference>
<organism evidence="7 8">
    <name type="scientific">Chrysochromulina tobinii</name>
    <dbReference type="NCBI Taxonomy" id="1460289"/>
    <lineage>
        <taxon>Eukaryota</taxon>
        <taxon>Haptista</taxon>
        <taxon>Haptophyta</taxon>
        <taxon>Prymnesiophyceae</taxon>
        <taxon>Prymnesiales</taxon>
        <taxon>Chrysochromulinaceae</taxon>
        <taxon>Chrysochromulina</taxon>
    </lineage>
</organism>
<dbReference type="PROSITE" id="PS00411">
    <property type="entry name" value="KINESIN_MOTOR_1"/>
    <property type="match status" value="1"/>
</dbReference>
<dbReference type="EMBL" id="JWZX01001850">
    <property type="protein sequence ID" value="KOO32093.1"/>
    <property type="molecule type" value="Genomic_DNA"/>
</dbReference>
<keyword evidence="3 4" id="KW-0505">Motor protein</keyword>
<dbReference type="PANTHER" id="PTHR47972">
    <property type="entry name" value="KINESIN-LIKE PROTEIN KLP-3"/>
    <property type="match status" value="1"/>
</dbReference>
<dbReference type="SUPFAM" id="SSF52540">
    <property type="entry name" value="P-loop containing nucleoside triphosphate hydrolases"/>
    <property type="match status" value="1"/>
</dbReference>
<accession>A0A0M0K126</accession>
<reference evidence="8" key="1">
    <citation type="journal article" date="2015" name="PLoS Genet.">
        <title>Genome Sequence and Transcriptome Analyses of Chrysochromulina tobin: Metabolic Tools for Enhanced Algal Fitness in the Prominent Order Prymnesiales (Haptophyceae).</title>
        <authorList>
            <person name="Hovde B.T."/>
            <person name="Deodato C.R."/>
            <person name="Hunsperger H.M."/>
            <person name="Ryken S.A."/>
            <person name="Yost W."/>
            <person name="Jha R.K."/>
            <person name="Patterson J."/>
            <person name="Monnat R.J. Jr."/>
            <person name="Barlow S.B."/>
            <person name="Starkenburg S.R."/>
            <person name="Cattolico R.A."/>
        </authorList>
    </citation>
    <scope>NUCLEOTIDE SEQUENCE</scope>
    <source>
        <strain evidence="8">CCMP291</strain>
    </source>
</reference>
<feature type="domain" description="Kinesin motor" evidence="6">
    <location>
        <begin position="242"/>
        <end position="589"/>
    </location>
</feature>
<dbReference type="GO" id="GO:0003777">
    <property type="term" value="F:microtubule motor activity"/>
    <property type="evidence" value="ECO:0007669"/>
    <property type="project" value="InterPro"/>
</dbReference>
<feature type="compositionally biased region" description="Low complexity" evidence="5">
    <location>
        <begin position="54"/>
        <end position="71"/>
    </location>
</feature>
<evidence type="ECO:0000256" key="1">
    <source>
        <dbReference type="ARBA" id="ARBA00022741"/>
    </source>
</evidence>
<feature type="compositionally biased region" description="Pro residues" evidence="5">
    <location>
        <begin position="72"/>
        <end position="81"/>
    </location>
</feature>
<dbReference type="GO" id="GO:0008017">
    <property type="term" value="F:microtubule binding"/>
    <property type="evidence" value="ECO:0007669"/>
    <property type="project" value="InterPro"/>
</dbReference>
<comment type="caution">
    <text evidence="7">The sequence shown here is derived from an EMBL/GenBank/DDBJ whole genome shotgun (WGS) entry which is preliminary data.</text>
</comment>
<name>A0A0M0K126_9EUKA</name>
<evidence type="ECO:0000256" key="3">
    <source>
        <dbReference type="PROSITE-ProRule" id="PRU00283"/>
    </source>
</evidence>